<keyword evidence="2" id="KW-1185">Reference proteome</keyword>
<comment type="caution">
    <text evidence="1">The sequence shown here is derived from an EMBL/GenBank/DDBJ whole genome shotgun (WGS) entry which is preliminary data.</text>
</comment>
<sequence length="200" mass="22782">MEIQFGASFSPANGKLFLDANTGRLTQGIANLISRGFLHFGILNLYGAYSTKQTLIKSLKILKEIAEFRTYKTYPHTFIGVQFEDSKAETLPEELETVFKPSMYIAITHVSQPDFPQCRTLPMTMLQCPSNNECNERTIVQAMKRQDSEGRRRMTPYFAISFSMRGHWYAPPNTEATVDDIGLFKPCLPLPIPFDFRPNL</sequence>
<reference evidence="1 2" key="1">
    <citation type="journal article" date="2023" name="Arcadia Sci">
        <title>De novo assembly of a long-read Amblyomma americanum tick genome.</title>
        <authorList>
            <person name="Chou S."/>
            <person name="Poskanzer K.E."/>
            <person name="Rollins M."/>
            <person name="Thuy-Boun P.S."/>
        </authorList>
    </citation>
    <scope>NUCLEOTIDE SEQUENCE [LARGE SCALE GENOMIC DNA]</scope>
    <source>
        <strain evidence="1">F_SG_1</strain>
        <tissue evidence="1">Salivary glands</tissue>
    </source>
</reference>
<dbReference type="EMBL" id="JARKHS020000109">
    <property type="protein sequence ID" value="KAK8789130.1"/>
    <property type="molecule type" value="Genomic_DNA"/>
</dbReference>
<gene>
    <name evidence="1" type="ORF">V5799_021094</name>
</gene>
<dbReference type="Proteomes" id="UP001321473">
    <property type="component" value="Unassembled WGS sequence"/>
</dbReference>
<accession>A0AAQ4FPI6</accession>
<dbReference type="AlphaFoldDB" id="A0AAQ4FPI6"/>
<evidence type="ECO:0000313" key="1">
    <source>
        <dbReference type="EMBL" id="KAK8789130.1"/>
    </source>
</evidence>
<feature type="non-terminal residue" evidence="1">
    <location>
        <position position="200"/>
    </location>
</feature>
<proteinExistence type="predicted"/>
<organism evidence="1 2">
    <name type="scientific">Amblyomma americanum</name>
    <name type="common">Lone star tick</name>
    <dbReference type="NCBI Taxonomy" id="6943"/>
    <lineage>
        <taxon>Eukaryota</taxon>
        <taxon>Metazoa</taxon>
        <taxon>Ecdysozoa</taxon>
        <taxon>Arthropoda</taxon>
        <taxon>Chelicerata</taxon>
        <taxon>Arachnida</taxon>
        <taxon>Acari</taxon>
        <taxon>Parasitiformes</taxon>
        <taxon>Ixodida</taxon>
        <taxon>Ixodoidea</taxon>
        <taxon>Ixodidae</taxon>
        <taxon>Amblyomminae</taxon>
        <taxon>Amblyomma</taxon>
    </lineage>
</organism>
<protein>
    <submittedName>
        <fullName evidence="1">Uncharacterized protein</fullName>
    </submittedName>
</protein>
<name>A0AAQ4FPI6_AMBAM</name>
<evidence type="ECO:0000313" key="2">
    <source>
        <dbReference type="Proteomes" id="UP001321473"/>
    </source>
</evidence>